<dbReference type="CDD" id="cd16282">
    <property type="entry name" value="metallo-hydrolase-like_MBL-fold"/>
    <property type="match status" value="1"/>
</dbReference>
<dbReference type="PANTHER" id="PTHR42951:SF4">
    <property type="entry name" value="ACYL-COENZYME A THIOESTERASE MBLAC2"/>
    <property type="match status" value="1"/>
</dbReference>
<dbReference type="Pfam" id="PF00753">
    <property type="entry name" value="Lactamase_B"/>
    <property type="match status" value="1"/>
</dbReference>
<dbReference type="InterPro" id="IPR050855">
    <property type="entry name" value="NDM-1-like"/>
</dbReference>
<comment type="similarity">
    <text evidence="1">Belongs to the metallo-beta-lactamase superfamily. Class-B beta-lactamase family.</text>
</comment>
<feature type="coiled-coil region" evidence="2">
    <location>
        <begin position="148"/>
        <end position="175"/>
    </location>
</feature>
<organism evidence="4 5">
    <name type="scientific">OM182 bacterium MED-G28</name>
    <dbReference type="NCBI Taxonomy" id="1986256"/>
    <lineage>
        <taxon>Bacteria</taxon>
        <taxon>Pseudomonadati</taxon>
        <taxon>Pseudomonadota</taxon>
        <taxon>Gammaproteobacteria</taxon>
        <taxon>OMG group</taxon>
        <taxon>OM182 clade</taxon>
    </lineage>
</organism>
<dbReference type="AlphaFoldDB" id="A0A2A5WCI8"/>
<sequence>MNVITVFPKFIYLRKILLILIGLIPNLSTAQEIINTDSHRLEEVAEGVYFATGTGDIYTMSNALIIERNDDVVIVDSHITPEAGRALLDSIRVVTEKPITTLINSHFHYDHSNGTPAFGPDIEIIGHEVTYEKLTADPENEHTFQSSLRRFDGTVNRLQTELNNATDTEERRELQGQLAYWQRHVEAQEEIVFTPPTQTLRDKMTLYRGGREIQLHYFGRAHTGGDLAIYLPDEKIVFTGDMMLGGISYMGDGYVAEWADTLQGLKNLDVELVLPGHGPGFTEVERISNVQAYYTDLTEEIRRLKNLGYSSEEAAARADLRQHAETLGVNQLGANVEAVQRMYDIWDGKIK</sequence>
<evidence type="ECO:0000259" key="3">
    <source>
        <dbReference type="SMART" id="SM00849"/>
    </source>
</evidence>
<dbReference type="Proteomes" id="UP000219329">
    <property type="component" value="Unassembled WGS sequence"/>
</dbReference>
<comment type="caution">
    <text evidence="4">The sequence shown here is derived from an EMBL/GenBank/DDBJ whole genome shotgun (WGS) entry which is preliminary data.</text>
</comment>
<dbReference type="SMART" id="SM00849">
    <property type="entry name" value="Lactamase_B"/>
    <property type="match status" value="1"/>
</dbReference>
<gene>
    <name evidence="4" type="ORF">CNF02_06265</name>
</gene>
<feature type="domain" description="Metallo-beta-lactamase" evidence="3">
    <location>
        <begin position="60"/>
        <end position="277"/>
    </location>
</feature>
<evidence type="ECO:0000256" key="1">
    <source>
        <dbReference type="ARBA" id="ARBA00005250"/>
    </source>
</evidence>
<reference evidence="4 5" key="1">
    <citation type="submission" date="2017-08" db="EMBL/GenBank/DDBJ databases">
        <title>Fine stratification of microbial communities through a metagenomic profile of the photic zone.</title>
        <authorList>
            <person name="Haro-Moreno J.M."/>
            <person name="Lopez-Perez M."/>
            <person name="De La Torre J."/>
            <person name="Picazo A."/>
            <person name="Camacho A."/>
            <person name="Rodriguez-Valera F."/>
        </authorList>
    </citation>
    <scope>NUCLEOTIDE SEQUENCE [LARGE SCALE GENOMIC DNA]</scope>
    <source>
        <strain evidence="4">MED-G28</strain>
    </source>
</reference>
<dbReference type="EMBL" id="NTJZ01000005">
    <property type="protein sequence ID" value="PDH33957.1"/>
    <property type="molecule type" value="Genomic_DNA"/>
</dbReference>
<dbReference type="InterPro" id="IPR036866">
    <property type="entry name" value="RibonucZ/Hydroxyglut_hydro"/>
</dbReference>
<dbReference type="GO" id="GO:0017001">
    <property type="term" value="P:antibiotic catabolic process"/>
    <property type="evidence" value="ECO:0007669"/>
    <property type="project" value="UniProtKB-ARBA"/>
</dbReference>
<dbReference type="InterPro" id="IPR001279">
    <property type="entry name" value="Metallo-B-lactamas"/>
</dbReference>
<dbReference type="PANTHER" id="PTHR42951">
    <property type="entry name" value="METALLO-BETA-LACTAMASE DOMAIN-CONTAINING"/>
    <property type="match status" value="1"/>
</dbReference>
<evidence type="ECO:0000256" key="2">
    <source>
        <dbReference type="SAM" id="Coils"/>
    </source>
</evidence>
<keyword evidence="2" id="KW-0175">Coiled coil</keyword>
<evidence type="ECO:0000313" key="5">
    <source>
        <dbReference type="Proteomes" id="UP000219329"/>
    </source>
</evidence>
<accession>A0A2A5WCI8</accession>
<name>A0A2A5WCI8_9GAMM</name>
<dbReference type="SUPFAM" id="SSF56281">
    <property type="entry name" value="Metallo-hydrolase/oxidoreductase"/>
    <property type="match status" value="1"/>
</dbReference>
<protein>
    <recommendedName>
        <fullName evidence="3">Metallo-beta-lactamase domain-containing protein</fullName>
    </recommendedName>
</protein>
<dbReference type="Gene3D" id="3.60.15.10">
    <property type="entry name" value="Ribonuclease Z/Hydroxyacylglutathione hydrolase-like"/>
    <property type="match status" value="1"/>
</dbReference>
<evidence type="ECO:0000313" key="4">
    <source>
        <dbReference type="EMBL" id="PDH33957.1"/>
    </source>
</evidence>
<proteinExistence type="inferred from homology"/>